<dbReference type="RefSeq" id="XP_013324677.1">
    <property type="nucleotide sequence ID" value="XM_013469223.1"/>
</dbReference>
<feature type="non-terminal residue" evidence="2">
    <location>
        <position position="1"/>
    </location>
</feature>
<evidence type="ECO:0000256" key="1">
    <source>
        <dbReference type="SAM" id="Phobius"/>
    </source>
</evidence>
<dbReference type="EMBL" id="LASV01000504">
    <property type="protein sequence ID" value="KKA18065.1"/>
    <property type="molecule type" value="Genomic_DNA"/>
</dbReference>
<keyword evidence="3" id="KW-1185">Reference proteome</keyword>
<keyword evidence="1" id="KW-1133">Transmembrane helix</keyword>
<accession>A0A0F4YIW1</accession>
<dbReference type="Proteomes" id="UP000053958">
    <property type="component" value="Unassembled WGS sequence"/>
</dbReference>
<feature type="transmembrane region" description="Helical" evidence="1">
    <location>
        <begin position="46"/>
        <end position="67"/>
    </location>
</feature>
<sequence length="94" mass="10777">KENHKMVLSLPWLWSNSPYCHANPVCRNYINAGKAIRTRMLMINHILIYLSDSHIITVAYLLLLLLFSIYSMMIQYALCVTHACMCGCTLPSTK</sequence>
<reference evidence="2 3" key="1">
    <citation type="submission" date="2015-04" db="EMBL/GenBank/DDBJ databases">
        <authorList>
            <person name="Heijne W.H."/>
            <person name="Fedorova N.D."/>
            <person name="Nierman W.C."/>
            <person name="Vollebregt A.W."/>
            <person name="Zhao Z."/>
            <person name="Wu L."/>
            <person name="Kumar M."/>
            <person name="Stam H."/>
            <person name="van den Berg M.A."/>
            <person name="Pel H.J."/>
        </authorList>
    </citation>
    <scope>NUCLEOTIDE SEQUENCE [LARGE SCALE GENOMIC DNA]</scope>
    <source>
        <strain evidence="2 3">CBS 393.64</strain>
    </source>
</reference>
<evidence type="ECO:0000313" key="2">
    <source>
        <dbReference type="EMBL" id="KKA18065.1"/>
    </source>
</evidence>
<keyword evidence="1" id="KW-0812">Transmembrane</keyword>
<dbReference type="GeneID" id="25320255"/>
<proteinExistence type="predicted"/>
<protein>
    <submittedName>
        <fullName evidence="2">Uncharacterized protein</fullName>
    </submittedName>
</protein>
<keyword evidence="1" id="KW-0472">Membrane</keyword>
<gene>
    <name evidence="2" type="ORF">T310_7990</name>
</gene>
<name>A0A0F4YIW1_RASE3</name>
<comment type="caution">
    <text evidence="2">The sequence shown here is derived from an EMBL/GenBank/DDBJ whole genome shotgun (WGS) entry which is preliminary data.</text>
</comment>
<dbReference type="AlphaFoldDB" id="A0A0F4YIW1"/>
<evidence type="ECO:0000313" key="3">
    <source>
        <dbReference type="Proteomes" id="UP000053958"/>
    </source>
</evidence>
<organism evidence="2 3">
    <name type="scientific">Rasamsonia emersonii (strain ATCC 16479 / CBS 393.64 / IMI 116815)</name>
    <dbReference type="NCBI Taxonomy" id="1408163"/>
    <lineage>
        <taxon>Eukaryota</taxon>
        <taxon>Fungi</taxon>
        <taxon>Dikarya</taxon>
        <taxon>Ascomycota</taxon>
        <taxon>Pezizomycotina</taxon>
        <taxon>Eurotiomycetes</taxon>
        <taxon>Eurotiomycetidae</taxon>
        <taxon>Eurotiales</taxon>
        <taxon>Trichocomaceae</taxon>
        <taxon>Rasamsonia</taxon>
    </lineage>
</organism>